<gene>
    <name evidence="3" type="ORF">WJX72_004683</name>
</gene>
<feature type="compositionally biased region" description="Polar residues" evidence="1">
    <location>
        <begin position="291"/>
        <end position="307"/>
    </location>
</feature>
<dbReference type="EMBL" id="JALJOR010000009">
    <property type="protein sequence ID" value="KAK9811483.1"/>
    <property type="molecule type" value="Genomic_DNA"/>
</dbReference>
<dbReference type="InterPro" id="IPR056855">
    <property type="entry name" value="ATP-grasp_IQCH"/>
</dbReference>
<evidence type="ECO:0000256" key="1">
    <source>
        <dbReference type="SAM" id="MobiDB-lite"/>
    </source>
</evidence>
<comment type="caution">
    <text evidence="3">The sequence shown here is derived from an EMBL/GenBank/DDBJ whole genome shotgun (WGS) entry which is preliminary data.</text>
</comment>
<dbReference type="Gene3D" id="1.20.5.190">
    <property type="match status" value="1"/>
</dbReference>
<dbReference type="InterPro" id="IPR038752">
    <property type="entry name" value="IQCH"/>
</dbReference>
<name>A0AAW1PS80_9CHLO</name>
<feature type="region of interest" description="Disordered" evidence="1">
    <location>
        <begin position="263"/>
        <end position="313"/>
    </location>
</feature>
<dbReference type="PROSITE" id="PS50096">
    <property type="entry name" value="IQ"/>
    <property type="match status" value="1"/>
</dbReference>
<organism evidence="3 4">
    <name type="scientific">[Myrmecia] bisecta</name>
    <dbReference type="NCBI Taxonomy" id="41462"/>
    <lineage>
        <taxon>Eukaryota</taxon>
        <taxon>Viridiplantae</taxon>
        <taxon>Chlorophyta</taxon>
        <taxon>core chlorophytes</taxon>
        <taxon>Trebouxiophyceae</taxon>
        <taxon>Trebouxiales</taxon>
        <taxon>Trebouxiaceae</taxon>
        <taxon>Myrmecia</taxon>
    </lineage>
</organism>
<feature type="domain" description="IQCH-like ATP-grasp" evidence="2">
    <location>
        <begin position="760"/>
        <end position="992"/>
    </location>
</feature>
<sequence>MQGGSAVLDKSNVSHLLQEALAELRGVRQQLLLGNSAGVSVALNRAEQGLRRKAAALALPPGPKLSGGSEPNNAGPLHASFKRAPFPWQKGRQPQRQAHLQHDAFAAYKQNLVNNPGSPAARAFIQQQYGVAAPAREAAWHPAGAQQLPRKADSALLPRQNPPGFVQDASGRITALAGAPPTAALSDTDVQQGLLELINRGLLPQHADLTDSLFGQDALLSATVSRLHPYEEQFLRPQFPPSYEAQPTYSSALHLDLRQLHSAQHPAQKPAGAASMSYADLGSSVDPTPRDTLTMTDRSHASTNNGPPSKAMPRTAREYEELMDDYSLHEFMIRHGAVVRSTPEFVSYQRAYTQLWPAIEQLLTQLEEICLRYAVPLGIVDGKALAEVAAFSTAHNEAPLMEDLLVCLRNIRDVADILRQPGQRFKGPNGHTEAVVLIQAHFRGWHTRQCLKARSLHSLAAAHIQETWRRRRSRTRTLIQIHKAQHERDRRFAELQEHLARDWPRIHQYRHVVIHLPCLGTPTEQQLAGNPTTHPAQNAQMARLCDLADPSVDVIYVAPLALGEDVEQYWLKLLQVGGVADAATRYRVIVPENLTRLPHTLSLTAKLLASPRALKRIQLFMRGKLGYIVPGKMGDEEVDLAVRLGLPILAPHPHVAHKYALKSGARALFAAAKLNLPPGRALPPVDQSGSRSTSRADPDRDVSPPSVLTPGRTPLQAGLQFSINPVTGRLEVRQGAADGEEEREQSPHRKRAQKRQRPDKAIIHALAELIVEHPTVPRWLLKIDDESDGRGHAYVDGAAIPAIGRALQQLANPTGGAQDAESVIEAQDAHEVAIYKIAQALRQAMSHTVTLAGQEAYPDWAAYVQAFRQRGGIIEACAGAVTGSPTVNLFIEPTGAVRVVSTHEQIFCPAYRVVGSSFPQSSVPHAALADAATAAGLACFKAKIIGHVAVDFVALRDGGRLRLWAVDLALRSTPSLCSFQMFDFLAAGEFDKRYYVAIDLLFHPNLGAMRSTHFFHDCRLAGLCFDVRERLGTAFNLMDSFSANTLGMMCVGDSAHAGFEELAEVLEFLLEQFGAAVQPVGTLSLLPSSQKPGQPSPIGNFRNIHATIKYLRERLQAGEAGR</sequence>
<keyword evidence="4" id="KW-1185">Reference proteome</keyword>
<evidence type="ECO:0000313" key="4">
    <source>
        <dbReference type="Proteomes" id="UP001489004"/>
    </source>
</evidence>
<dbReference type="Pfam" id="PF24923">
    <property type="entry name" value="ATP-grasp_IQCH"/>
    <property type="match status" value="1"/>
</dbReference>
<feature type="region of interest" description="Disordered" evidence="1">
    <location>
        <begin position="735"/>
        <end position="758"/>
    </location>
</feature>
<proteinExistence type="predicted"/>
<dbReference type="AlphaFoldDB" id="A0AAW1PS80"/>
<reference evidence="3 4" key="1">
    <citation type="journal article" date="2024" name="Nat. Commun.">
        <title>Phylogenomics reveals the evolutionary origins of lichenization in chlorophyte algae.</title>
        <authorList>
            <person name="Puginier C."/>
            <person name="Libourel C."/>
            <person name="Otte J."/>
            <person name="Skaloud P."/>
            <person name="Haon M."/>
            <person name="Grisel S."/>
            <person name="Petersen M."/>
            <person name="Berrin J.G."/>
            <person name="Delaux P.M."/>
            <person name="Dal Grande F."/>
            <person name="Keller J."/>
        </authorList>
    </citation>
    <scope>NUCLEOTIDE SEQUENCE [LARGE SCALE GENOMIC DNA]</scope>
    <source>
        <strain evidence="3 4">SAG 2043</strain>
    </source>
</reference>
<feature type="region of interest" description="Disordered" evidence="1">
    <location>
        <begin position="61"/>
        <end position="80"/>
    </location>
</feature>
<feature type="region of interest" description="Disordered" evidence="1">
    <location>
        <begin position="679"/>
        <end position="720"/>
    </location>
</feature>
<dbReference type="Proteomes" id="UP001489004">
    <property type="component" value="Unassembled WGS sequence"/>
</dbReference>
<dbReference type="PANTHER" id="PTHR14465">
    <property type="entry name" value="IQ DOMAIN-CONTAINING PROTEIN H"/>
    <property type="match status" value="1"/>
</dbReference>
<evidence type="ECO:0000259" key="2">
    <source>
        <dbReference type="Pfam" id="PF24923"/>
    </source>
</evidence>
<dbReference type="PANTHER" id="PTHR14465:SF0">
    <property type="entry name" value="IQ DOMAIN-CONTAINING PROTEIN H"/>
    <property type="match status" value="1"/>
</dbReference>
<evidence type="ECO:0000313" key="3">
    <source>
        <dbReference type="EMBL" id="KAK9811483.1"/>
    </source>
</evidence>
<accession>A0AAW1PS80</accession>
<protein>
    <recommendedName>
        <fullName evidence="2">IQCH-like ATP-grasp domain-containing protein</fullName>
    </recommendedName>
</protein>